<dbReference type="Gene3D" id="1.10.287.4280">
    <property type="match status" value="1"/>
</dbReference>
<comment type="similarity">
    <text evidence="1">Belongs to the COE family.</text>
</comment>
<dbReference type="GO" id="GO:0003677">
    <property type="term" value="F:DNA binding"/>
    <property type="evidence" value="ECO:0007669"/>
    <property type="project" value="UniProtKB-KW"/>
</dbReference>
<dbReference type="GO" id="GO:0005634">
    <property type="term" value="C:nucleus"/>
    <property type="evidence" value="ECO:0007669"/>
    <property type="project" value="UniProtKB-SubCell"/>
</dbReference>
<dbReference type="GO" id="GO:0006355">
    <property type="term" value="P:regulation of DNA-templated transcription"/>
    <property type="evidence" value="ECO:0007669"/>
    <property type="project" value="InterPro"/>
</dbReference>
<evidence type="ECO:0000313" key="4">
    <source>
        <dbReference type="Proteomes" id="UP001331515"/>
    </source>
</evidence>
<comment type="caution">
    <text evidence="3">The sequence shown here is derived from an EMBL/GenBank/DDBJ whole genome shotgun (WGS) entry which is preliminary data.</text>
</comment>
<keyword evidence="1" id="KW-0863">Zinc-finger</keyword>
<keyword evidence="1" id="KW-0805">Transcription regulation</keyword>
<keyword evidence="1" id="KW-0479">Metal-binding</keyword>
<dbReference type="PANTHER" id="PTHR10747">
    <property type="entry name" value="TRANSCRIPTION FACTOR COE FAMILY MEMBER"/>
    <property type="match status" value="1"/>
</dbReference>
<comment type="subcellular location">
    <subcellularLocation>
        <location evidence="1">Nucleus</location>
    </subcellularLocation>
</comment>
<gene>
    <name evidence="3" type="ORF">CgunFtcFv8_001364</name>
</gene>
<proteinExistence type="inferred from homology"/>
<dbReference type="EMBL" id="JAURVH010001530">
    <property type="protein sequence ID" value="KAK5905396.1"/>
    <property type="molecule type" value="Genomic_DNA"/>
</dbReference>
<dbReference type="Proteomes" id="UP001331515">
    <property type="component" value="Unassembled WGS sequence"/>
</dbReference>
<dbReference type="GO" id="GO:0008270">
    <property type="term" value="F:zinc ion binding"/>
    <property type="evidence" value="ECO:0007669"/>
    <property type="project" value="UniProtKB-KW"/>
</dbReference>
<dbReference type="AlphaFoldDB" id="A0AAN8CK87"/>
<keyword evidence="1" id="KW-0238">DNA-binding</keyword>
<organism evidence="3 4">
    <name type="scientific">Champsocephalus gunnari</name>
    <name type="common">Mackerel icefish</name>
    <dbReference type="NCBI Taxonomy" id="52237"/>
    <lineage>
        <taxon>Eukaryota</taxon>
        <taxon>Metazoa</taxon>
        <taxon>Chordata</taxon>
        <taxon>Craniata</taxon>
        <taxon>Vertebrata</taxon>
        <taxon>Euteleostomi</taxon>
        <taxon>Actinopterygii</taxon>
        <taxon>Neopterygii</taxon>
        <taxon>Teleostei</taxon>
        <taxon>Neoteleostei</taxon>
        <taxon>Acanthomorphata</taxon>
        <taxon>Eupercaria</taxon>
        <taxon>Perciformes</taxon>
        <taxon>Notothenioidei</taxon>
        <taxon>Channichthyidae</taxon>
        <taxon>Champsocephalus</taxon>
    </lineage>
</organism>
<keyword evidence="1" id="KW-0862">Zinc</keyword>
<keyword evidence="1" id="KW-0804">Transcription</keyword>
<keyword evidence="1" id="KW-0539">Nucleus</keyword>
<feature type="region of interest" description="Disordered" evidence="2">
    <location>
        <begin position="54"/>
        <end position="90"/>
    </location>
</feature>
<sequence length="206" mass="21583">MILKRAADIAEALYSVPRNHNQIPSLGNTASHSMMGVNSFSGQLAVNVSDSTQVGYSRNSSSVSPRGYVPSSTPQQSNYGNTVSNSMNGYGNTSMPNLGVATSPGFLNASSNNSPYGIVPSSPTMAVSNCNSSHGVFSFSAAVKQKSAFAPVVRPSASPPPQLLREQQWTASHVRSRRSSHVKPLPVALTPPPPTRAPITSEEAGL</sequence>
<keyword evidence="1" id="KW-0217">Developmental protein</keyword>
<reference evidence="3 4" key="1">
    <citation type="journal article" date="2023" name="Mol. Biol. Evol.">
        <title>Genomics of Secondarily Temperate Adaptation in the Only Non-Antarctic Icefish.</title>
        <authorList>
            <person name="Rivera-Colon A.G."/>
            <person name="Rayamajhi N."/>
            <person name="Minhas B.F."/>
            <person name="Madrigal G."/>
            <person name="Bilyk K.T."/>
            <person name="Yoon V."/>
            <person name="Hune M."/>
            <person name="Gregory S."/>
            <person name="Cheng C.H.C."/>
            <person name="Catchen J.M."/>
        </authorList>
    </citation>
    <scope>NUCLEOTIDE SEQUENCE [LARGE SCALE GENOMIC DNA]</scope>
    <source>
        <tissue evidence="3">White muscle</tissue>
    </source>
</reference>
<evidence type="ECO:0000256" key="2">
    <source>
        <dbReference type="SAM" id="MobiDB-lite"/>
    </source>
</evidence>
<feature type="region of interest" description="Disordered" evidence="2">
    <location>
        <begin position="153"/>
        <end position="206"/>
    </location>
</feature>
<evidence type="ECO:0000256" key="1">
    <source>
        <dbReference type="RuleBase" id="RU004489"/>
    </source>
</evidence>
<protein>
    <submittedName>
        <fullName evidence="3">Uncharacterized protein</fullName>
    </submittedName>
</protein>
<name>A0AAN8CK87_CHAGU</name>
<evidence type="ECO:0000313" key="3">
    <source>
        <dbReference type="EMBL" id="KAK5905396.1"/>
    </source>
</evidence>
<dbReference type="InterPro" id="IPR003523">
    <property type="entry name" value="Transcription_factor_COE"/>
</dbReference>
<accession>A0AAN8CK87</accession>
<keyword evidence="4" id="KW-1185">Reference proteome</keyword>